<dbReference type="Proteomes" id="UP000239907">
    <property type="component" value="Unassembled WGS sequence"/>
</dbReference>
<dbReference type="AlphaFoldDB" id="A0A2S7U3S9"/>
<evidence type="ECO:0000313" key="4">
    <source>
        <dbReference type="Proteomes" id="UP000239907"/>
    </source>
</evidence>
<dbReference type="Gene3D" id="3.60.15.10">
    <property type="entry name" value="Ribonuclease Z/Hydroxyacylglutathione hydrolase-like"/>
    <property type="match status" value="1"/>
</dbReference>
<dbReference type="InterPro" id="IPR050114">
    <property type="entry name" value="UPF0173_UPF0282_UlaG_hydrolase"/>
</dbReference>
<dbReference type="InterPro" id="IPR001279">
    <property type="entry name" value="Metallo-B-lactamas"/>
</dbReference>
<dbReference type="InterPro" id="IPR036866">
    <property type="entry name" value="RibonucZ/Hydroxyglut_hydro"/>
</dbReference>
<evidence type="ECO:0000256" key="1">
    <source>
        <dbReference type="ARBA" id="ARBA00022801"/>
    </source>
</evidence>
<evidence type="ECO:0000259" key="2">
    <source>
        <dbReference type="Pfam" id="PF12706"/>
    </source>
</evidence>
<dbReference type="GO" id="GO:0016787">
    <property type="term" value="F:hydrolase activity"/>
    <property type="evidence" value="ECO:0007669"/>
    <property type="project" value="UniProtKB-KW"/>
</dbReference>
<protein>
    <recommendedName>
        <fullName evidence="2">Metallo-beta-lactamase domain-containing protein</fullName>
    </recommendedName>
</protein>
<keyword evidence="4" id="KW-1185">Reference proteome</keyword>
<dbReference type="OrthoDB" id="9805728at2"/>
<dbReference type="PANTHER" id="PTHR43546">
    <property type="entry name" value="UPF0173 METAL-DEPENDENT HYDROLASE MJ1163-RELATED"/>
    <property type="match status" value="1"/>
</dbReference>
<dbReference type="Pfam" id="PF12706">
    <property type="entry name" value="Lactamase_B_2"/>
    <property type="match status" value="1"/>
</dbReference>
<dbReference type="EMBL" id="MQWA01000001">
    <property type="protein sequence ID" value="PQJ29091.1"/>
    <property type="molecule type" value="Genomic_DNA"/>
</dbReference>
<comment type="caution">
    <text evidence="3">The sequence shown here is derived from an EMBL/GenBank/DDBJ whole genome shotgun (WGS) entry which is preliminary data.</text>
</comment>
<sequence length="249" mass="27187">MKIQLIRNATLCIDYNRHRILLDPFFSPKGALPAFAGIAPNPTVELPLSKEEIVAGTELILLTHLHPDHFDEPAQEALAKFLPVICSPVDQPNIEGKGFTNVSALKDPIEWEGITIEATFAQHGTGDWLTRMGHVTGFLLSAPNRPSLYIAADTVMTSEVRNFLQVRKPNIIITNSGGAHFPDAPPIIMDIEQTLEVCELAPKSKIIAIHLEALDHCPVTRTALHQAAEDAGISAKRLLIPADGECLTF</sequence>
<dbReference type="RefSeq" id="WP_105043581.1">
    <property type="nucleotide sequence ID" value="NZ_MQWA01000001.1"/>
</dbReference>
<organism evidence="3 4">
    <name type="scientific">Rubritalea profundi</name>
    <dbReference type="NCBI Taxonomy" id="1658618"/>
    <lineage>
        <taxon>Bacteria</taxon>
        <taxon>Pseudomonadati</taxon>
        <taxon>Verrucomicrobiota</taxon>
        <taxon>Verrucomicrobiia</taxon>
        <taxon>Verrucomicrobiales</taxon>
        <taxon>Rubritaleaceae</taxon>
        <taxon>Rubritalea</taxon>
    </lineage>
</organism>
<feature type="domain" description="Metallo-beta-lactamase" evidence="2">
    <location>
        <begin position="18"/>
        <end position="210"/>
    </location>
</feature>
<evidence type="ECO:0000313" key="3">
    <source>
        <dbReference type="EMBL" id="PQJ29091.1"/>
    </source>
</evidence>
<gene>
    <name evidence="3" type="ORF">BSZ32_11705</name>
</gene>
<dbReference type="SUPFAM" id="SSF56281">
    <property type="entry name" value="Metallo-hydrolase/oxidoreductase"/>
    <property type="match status" value="1"/>
</dbReference>
<dbReference type="PANTHER" id="PTHR43546:SF9">
    <property type="entry name" value="L-ASCORBATE-6-PHOSPHATE LACTONASE ULAG-RELATED"/>
    <property type="match status" value="1"/>
</dbReference>
<keyword evidence="1" id="KW-0378">Hydrolase</keyword>
<name>A0A2S7U3S9_9BACT</name>
<accession>A0A2S7U3S9</accession>
<reference evidence="3 4" key="1">
    <citation type="submission" date="2016-12" db="EMBL/GenBank/DDBJ databases">
        <title>Study of bacterial adaptation to deep sea.</title>
        <authorList>
            <person name="Song J."/>
            <person name="Yoshizawa S."/>
            <person name="Kogure K."/>
        </authorList>
    </citation>
    <scope>NUCLEOTIDE SEQUENCE [LARGE SCALE GENOMIC DNA]</scope>
    <source>
        <strain evidence="3 4">SAORIC-165</strain>
    </source>
</reference>
<proteinExistence type="predicted"/>